<organism evidence="2 3">
    <name type="scientific">Mycobacterium tuberculosis</name>
    <dbReference type="NCBI Taxonomy" id="1773"/>
    <lineage>
        <taxon>Bacteria</taxon>
        <taxon>Bacillati</taxon>
        <taxon>Actinomycetota</taxon>
        <taxon>Actinomycetes</taxon>
        <taxon>Mycobacteriales</taxon>
        <taxon>Mycobacteriaceae</taxon>
        <taxon>Mycobacterium</taxon>
        <taxon>Mycobacterium tuberculosis complex</taxon>
    </lineage>
</organism>
<name>A0A655DDA0_MYCTX</name>
<reference evidence="2 3" key="1">
    <citation type="submission" date="2015-03" db="EMBL/GenBank/DDBJ databases">
        <authorList>
            <consortium name="Pathogen Informatics"/>
        </authorList>
    </citation>
    <scope>NUCLEOTIDE SEQUENCE [LARGE SCALE GENOMIC DNA]</scope>
    <source>
        <strain evidence="2 3">G09901357</strain>
    </source>
</reference>
<feature type="compositionally biased region" description="Polar residues" evidence="1">
    <location>
        <begin position="48"/>
        <end position="67"/>
    </location>
</feature>
<dbReference type="Proteomes" id="UP000048289">
    <property type="component" value="Unassembled WGS sequence"/>
</dbReference>
<evidence type="ECO:0000313" key="2">
    <source>
        <dbReference type="EMBL" id="CFE39557.1"/>
    </source>
</evidence>
<sequence>MPSAAAIAACRPVPQACCRSNAGVYGESSEPSTHSRIRLKSRLCLSTAPPTTMSSRSPASPNRSTKPLSAAVNMSWLDASA</sequence>
<dbReference type="EMBL" id="CFOE01000224">
    <property type="protein sequence ID" value="CFE39557.1"/>
    <property type="molecule type" value="Genomic_DNA"/>
</dbReference>
<gene>
    <name evidence="2" type="ORF">ERS007681_01937</name>
</gene>
<feature type="region of interest" description="Disordered" evidence="1">
    <location>
        <begin position="47"/>
        <end position="81"/>
    </location>
</feature>
<evidence type="ECO:0000313" key="3">
    <source>
        <dbReference type="Proteomes" id="UP000048289"/>
    </source>
</evidence>
<dbReference type="AlphaFoldDB" id="A0A655DDA0"/>
<protein>
    <submittedName>
        <fullName evidence="2">Uncharacterized protein</fullName>
    </submittedName>
</protein>
<accession>A0A655DDA0</accession>
<evidence type="ECO:0000256" key="1">
    <source>
        <dbReference type="SAM" id="MobiDB-lite"/>
    </source>
</evidence>
<proteinExistence type="predicted"/>